<dbReference type="AlphaFoldDB" id="A0A128A1K5"/>
<name>A0A128A1K5_9ARCH</name>
<gene>
    <name evidence="1" type="ORF">NDEV_0453</name>
</gene>
<accession>A0A128A1K5</accession>
<evidence type="ECO:0000313" key="2">
    <source>
        <dbReference type="Proteomes" id="UP000196239"/>
    </source>
</evidence>
<evidence type="ECO:0000313" key="1">
    <source>
        <dbReference type="EMBL" id="CUR51218.1"/>
    </source>
</evidence>
<reference evidence="2" key="1">
    <citation type="submission" date="2015-10" db="EMBL/GenBank/DDBJ databases">
        <authorList>
            <person name="Lehtovirta-Morley L.E."/>
            <person name="Vieille C."/>
        </authorList>
    </citation>
    <scope>NUCLEOTIDE SEQUENCE [LARGE SCALE GENOMIC DNA]</scope>
</reference>
<protein>
    <submittedName>
        <fullName evidence="1">Uncharacterized protein</fullName>
    </submittedName>
</protein>
<organism evidence="1 2">
    <name type="scientific">Nitrosotalea devaniterrae</name>
    <dbReference type="NCBI Taxonomy" id="1078905"/>
    <lineage>
        <taxon>Archaea</taxon>
        <taxon>Nitrososphaerota</taxon>
        <taxon>Nitrososphaeria</taxon>
        <taxon>Nitrosotaleales</taxon>
        <taxon>Nitrosotaleaceae</taxon>
        <taxon>Nitrosotalea</taxon>
    </lineage>
</organism>
<keyword evidence="2" id="KW-1185">Reference proteome</keyword>
<dbReference type="Proteomes" id="UP000196239">
    <property type="component" value="Chromosome 1"/>
</dbReference>
<sequence length="112" mass="12997">MSTSNVVLPLQIRKIIFEKFNDTNLRFTNDEIFEILKTNGLESSVTIDDVEQYFNQLRDGGLIRQIAQNFTTNYYKLFDTVEKIKCNSCNQEVYLGKMEPRVCPNSECKATI</sequence>
<dbReference type="EMBL" id="LN890280">
    <property type="protein sequence ID" value="CUR51218.1"/>
    <property type="molecule type" value="Genomic_DNA"/>
</dbReference>
<proteinExistence type="predicted"/>
<dbReference type="KEGG" id="ndv:NDEV_0453"/>